<accession>A0ABQ7S8T5</accession>
<name>A0ABQ7S8T5_9ACAR</name>
<feature type="transmembrane region" description="Helical" evidence="1">
    <location>
        <begin position="47"/>
        <end position="68"/>
    </location>
</feature>
<keyword evidence="3" id="KW-1185">Reference proteome</keyword>
<keyword evidence="1" id="KW-0812">Transmembrane</keyword>
<feature type="transmembrane region" description="Helical" evidence="1">
    <location>
        <begin position="226"/>
        <end position="245"/>
    </location>
</feature>
<feature type="transmembrane region" description="Helical" evidence="1">
    <location>
        <begin position="277"/>
        <end position="296"/>
    </location>
</feature>
<protein>
    <submittedName>
        <fullName evidence="2">Uncharacterized protein</fullName>
    </submittedName>
</protein>
<evidence type="ECO:0000313" key="3">
    <source>
        <dbReference type="Proteomes" id="UP000825002"/>
    </source>
</evidence>
<gene>
    <name evidence="2" type="ORF">GZH46_01639</name>
</gene>
<sequence>MYNYHNKLILVPMCLSFAVLCTSFTFESSIVARYQPTRILFADPHYLLVNFSYWVELYFLIVGHSIVISETLKPSDQTVDDLLHILDNNQFARQRAYYSNIRRYNRPVSCLIGQIVVVAYIYKAITLYELPDNPKNLLIFYITIVCQSIYMLCLIHDYLNQAINMHLSCMILNTRYNEIVHVLREYRHSTETNELNFKALKYSLNSIVPLYAISYRLSAFWRNKVLVMYYSSGVFLLYCIYHMSTEVLRDIDPGLLVILFTLFLLFQSYAPCRLHKLAAVLHFLGFFFCAWLVPALDSYDPSLT</sequence>
<feature type="transmembrane region" description="Helical" evidence="1">
    <location>
        <begin position="251"/>
        <end position="270"/>
    </location>
</feature>
<evidence type="ECO:0000313" key="2">
    <source>
        <dbReference type="EMBL" id="KAG9509829.1"/>
    </source>
</evidence>
<keyword evidence="1" id="KW-1133">Transmembrane helix</keyword>
<evidence type="ECO:0000256" key="1">
    <source>
        <dbReference type="SAM" id="Phobius"/>
    </source>
</evidence>
<organism evidence="2 3">
    <name type="scientific">Fragariocoptes setiger</name>
    <dbReference type="NCBI Taxonomy" id="1670756"/>
    <lineage>
        <taxon>Eukaryota</taxon>
        <taxon>Metazoa</taxon>
        <taxon>Ecdysozoa</taxon>
        <taxon>Arthropoda</taxon>
        <taxon>Chelicerata</taxon>
        <taxon>Arachnida</taxon>
        <taxon>Acari</taxon>
        <taxon>Acariformes</taxon>
        <taxon>Trombidiformes</taxon>
        <taxon>Prostigmata</taxon>
        <taxon>Eupodina</taxon>
        <taxon>Eriophyoidea</taxon>
        <taxon>Phytoptidae</taxon>
        <taxon>Fragariocoptes</taxon>
    </lineage>
</organism>
<proteinExistence type="predicted"/>
<dbReference type="EMBL" id="JAIFTH010000318">
    <property type="protein sequence ID" value="KAG9509829.1"/>
    <property type="molecule type" value="Genomic_DNA"/>
</dbReference>
<keyword evidence="1" id="KW-0472">Membrane</keyword>
<feature type="transmembrane region" description="Helical" evidence="1">
    <location>
        <begin position="108"/>
        <end position="125"/>
    </location>
</feature>
<reference evidence="2 3" key="1">
    <citation type="submission" date="2020-10" db="EMBL/GenBank/DDBJ databases">
        <authorList>
            <person name="Klimov P.B."/>
            <person name="Dyachkov S.M."/>
            <person name="Chetverikov P.E."/>
        </authorList>
    </citation>
    <scope>NUCLEOTIDE SEQUENCE [LARGE SCALE GENOMIC DNA]</scope>
    <source>
        <strain evidence="2">BMOC 18-1129-001#AD2665</strain>
        <tissue evidence="2">Entire mites</tissue>
    </source>
</reference>
<feature type="transmembrane region" description="Helical" evidence="1">
    <location>
        <begin position="137"/>
        <end position="155"/>
    </location>
</feature>
<comment type="caution">
    <text evidence="2">The sequence shown here is derived from an EMBL/GenBank/DDBJ whole genome shotgun (WGS) entry which is preliminary data.</text>
</comment>
<dbReference type="Proteomes" id="UP000825002">
    <property type="component" value="Unassembled WGS sequence"/>
</dbReference>